<dbReference type="PANTHER" id="PTHR33734">
    <property type="entry name" value="LYSM DOMAIN-CONTAINING GPI-ANCHORED PROTEIN 2"/>
    <property type="match status" value="1"/>
</dbReference>
<dbReference type="Gene3D" id="1.10.530.10">
    <property type="match status" value="1"/>
</dbReference>
<dbReference type="Pfam" id="PF01464">
    <property type="entry name" value="SLT"/>
    <property type="match status" value="1"/>
</dbReference>
<feature type="domain" description="LysM" evidence="3">
    <location>
        <begin position="346"/>
        <end position="389"/>
    </location>
</feature>
<protein>
    <submittedName>
        <fullName evidence="4">Membrane-bound lytic murein transglycosylase D</fullName>
    </submittedName>
</protein>
<accession>A0A4R1K6Q2</accession>
<feature type="domain" description="LysM" evidence="3">
    <location>
        <begin position="421"/>
        <end position="465"/>
    </location>
</feature>
<dbReference type="InterPro" id="IPR008258">
    <property type="entry name" value="Transglycosylase_SLT_dom_1"/>
</dbReference>
<feature type="domain" description="LysM" evidence="3">
    <location>
        <begin position="480"/>
        <end position="524"/>
    </location>
</feature>
<evidence type="ECO:0000313" key="4">
    <source>
        <dbReference type="EMBL" id="TCK58729.1"/>
    </source>
</evidence>
<dbReference type="CDD" id="cd16894">
    <property type="entry name" value="MltD-like"/>
    <property type="match status" value="1"/>
</dbReference>
<dbReference type="GO" id="GO:0016020">
    <property type="term" value="C:membrane"/>
    <property type="evidence" value="ECO:0007669"/>
    <property type="project" value="InterPro"/>
</dbReference>
<name>A0A4R1K6Q2_9GAMM</name>
<dbReference type="SUPFAM" id="SSF53955">
    <property type="entry name" value="Lysozyme-like"/>
    <property type="match status" value="1"/>
</dbReference>
<sequence>MRLTLVSLMVMALTGCQMTRLHHQTDTPTQAVKSPQKQPEPDSTTTNVDATKSQPTVPVENAEDTQPVVYTNIWNRLADNMHFKIPLHDKRVQSQLNWFRHHPSYLKRVSIRATPYMYWVVEQLQKRQMPMELALLPVIESAYDPFAYSHGQASGMWQIIPDTATHLGLRRNWWYDGRRDVVASTDAALDYLAWLNKLFDGNWLNAIAAYNSGQGRVLDAIRYNRRHHRPTDFWHLDLPSETEAYVPKLLALCEVIKHPSKYGVQLPAIANKPYLKSVNIGSQIDLALAARMADMKLVKLYQLNPGFNRWATDPNGSHHLLIPMNKVDKFKEALEKLPKSKRVQWKRHLVKSGDSLNKIAAYYHTTPKMLRSVNHLRSNLIRVGQHLVVPVSVRKPSQYILSETQRLAKIQSRSHPSTIKMHYQVQSGDSLWTIGRKFHVDYHILAKWNGLSPKDALHKGQKLVIWQKISAKKTGVTRKIVYKVRSGDSLSVIANKFKVHVTDLVKWNDLKRHSYLQPGQKLRVYVDITRLSV</sequence>
<dbReference type="SUPFAM" id="SSF54106">
    <property type="entry name" value="LysM domain"/>
    <property type="match status" value="3"/>
</dbReference>
<evidence type="ECO:0000256" key="2">
    <source>
        <dbReference type="SAM" id="MobiDB-lite"/>
    </source>
</evidence>
<dbReference type="EMBL" id="SMGD01000011">
    <property type="protein sequence ID" value="TCK58729.1"/>
    <property type="molecule type" value="Genomic_DNA"/>
</dbReference>
<feature type="region of interest" description="Disordered" evidence="2">
    <location>
        <begin position="24"/>
        <end position="62"/>
    </location>
</feature>
<dbReference type="PROSITE" id="PS00922">
    <property type="entry name" value="TRANSGLYCOSYLASE"/>
    <property type="match status" value="1"/>
</dbReference>
<evidence type="ECO:0000256" key="1">
    <source>
        <dbReference type="ARBA" id="ARBA00007734"/>
    </source>
</evidence>
<dbReference type="SMART" id="SM00257">
    <property type="entry name" value="LysM"/>
    <property type="match status" value="3"/>
</dbReference>
<dbReference type="OrthoDB" id="9815002at2"/>
<organism evidence="4 5">
    <name type="scientific">Celerinatantimonas diazotrophica</name>
    <dbReference type="NCBI Taxonomy" id="412034"/>
    <lineage>
        <taxon>Bacteria</taxon>
        <taxon>Pseudomonadati</taxon>
        <taxon>Pseudomonadota</taxon>
        <taxon>Gammaproteobacteria</taxon>
        <taxon>Celerinatantimonadaceae</taxon>
        <taxon>Celerinatantimonas</taxon>
    </lineage>
</organism>
<comment type="similarity">
    <text evidence="1">Belongs to the transglycosylase Slt family.</text>
</comment>
<dbReference type="InterPro" id="IPR000189">
    <property type="entry name" value="Transglyc_AS"/>
</dbReference>
<evidence type="ECO:0000259" key="3">
    <source>
        <dbReference type="PROSITE" id="PS51782"/>
    </source>
</evidence>
<dbReference type="CDD" id="cd00118">
    <property type="entry name" value="LysM"/>
    <property type="match status" value="3"/>
</dbReference>
<dbReference type="GO" id="GO:0008932">
    <property type="term" value="F:lytic endotransglycosylase activity"/>
    <property type="evidence" value="ECO:0007669"/>
    <property type="project" value="TreeGrafter"/>
</dbReference>
<dbReference type="InterPro" id="IPR036779">
    <property type="entry name" value="LysM_dom_sf"/>
</dbReference>
<reference evidence="4 5" key="1">
    <citation type="submission" date="2019-03" db="EMBL/GenBank/DDBJ databases">
        <title>Genomic Encyclopedia of Type Strains, Phase IV (KMG-IV): sequencing the most valuable type-strain genomes for metagenomic binning, comparative biology and taxonomic classification.</title>
        <authorList>
            <person name="Goeker M."/>
        </authorList>
    </citation>
    <scope>NUCLEOTIDE SEQUENCE [LARGE SCALE GENOMIC DNA]</scope>
    <source>
        <strain evidence="4 5">DSM 18577</strain>
    </source>
</reference>
<dbReference type="PROSITE" id="PS51257">
    <property type="entry name" value="PROKAR_LIPOPROTEIN"/>
    <property type="match status" value="1"/>
</dbReference>
<dbReference type="PANTHER" id="PTHR33734:SF22">
    <property type="entry name" value="MEMBRANE-BOUND LYTIC MUREIN TRANSGLYCOSYLASE D"/>
    <property type="match status" value="1"/>
</dbReference>
<evidence type="ECO:0000313" key="5">
    <source>
        <dbReference type="Proteomes" id="UP000295565"/>
    </source>
</evidence>
<dbReference type="Pfam" id="PF01476">
    <property type="entry name" value="LysM"/>
    <property type="match status" value="3"/>
</dbReference>
<dbReference type="Gene3D" id="3.10.350.10">
    <property type="entry name" value="LysM domain"/>
    <property type="match status" value="3"/>
</dbReference>
<dbReference type="Proteomes" id="UP000295565">
    <property type="component" value="Unassembled WGS sequence"/>
</dbReference>
<keyword evidence="5" id="KW-1185">Reference proteome</keyword>
<feature type="compositionally biased region" description="Polar residues" evidence="2">
    <location>
        <begin position="26"/>
        <end position="56"/>
    </location>
</feature>
<dbReference type="GO" id="GO:0000270">
    <property type="term" value="P:peptidoglycan metabolic process"/>
    <property type="evidence" value="ECO:0007669"/>
    <property type="project" value="InterPro"/>
</dbReference>
<dbReference type="FunFam" id="1.10.530.10:FF:000004">
    <property type="entry name" value="Membrane-bound lytic murein transglycosylase D"/>
    <property type="match status" value="1"/>
</dbReference>
<dbReference type="InterPro" id="IPR018392">
    <property type="entry name" value="LysM"/>
</dbReference>
<dbReference type="PROSITE" id="PS51782">
    <property type="entry name" value="LYSM"/>
    <property type="match status" value="3"/>
</dbReference>
<dbReference type="AlphaFoldDB" id="A0A4R1K6Q2"/>
<dbReference type="RefSeq" id="WP_131911691.1">
    <property type="nucleotide sequence ID" value="NZ_OU594967.1"/>
</dbReference>
<proteinExistence type="inferred from homology"/>
<dbReference type="InterPro" id="IPR023346">
    <property type="entry name" value="Lysozyme-like_dom_sf"/>
</dbReference>
<comment type="caution">
    <text evidence="4">The sequence shown here is derived from an EMBL/GenBank/DDBJ whole genome shotgun (WGS) entry which is preliminary data.</text>
</comment>
<gene>
    <name evidence="4" type="ORF">EV690_0873</name>
</gene>